<organism evidence="1 2">
    <name type="scientific">Microseira wollei NIES-4236</name>
    <dbReference type="NCBI Taxonomy" id="2530354"/>
    <lineage>
        <taxon>Bacteria</taxon>
        <taxon>Bacillati</taxon>
        <taxon>Cyanobacteriota</taxon>
        <taxon>Cyanophyceae</taxon>
        <taxon>Oscillatoriophycideae</taxon>
        <taxon>Aerosakkonematales</taxon>
        <taxon>Aerosakkonemataceae</taxon>
        <taxon>Microseira</taxon>
    </lineage>
</organism>
<proteinExistence type="predicted"/>
<protein>
    <submittedName>
        <fullName evidence="1">Transposase</fullName>
    </submittedName>
</protein>
<keyword evidence="2" id="KW-1185">Reference proteome</keyword>
<gene>
    <name evidence="1" type="ORF">MiSe_56310</name>
</gene>
<accession>A0AAV3XEN9</accession>
<evidence type="ECO:0000313" key="2">
    <source>
        <dbReference type="Proteomes" id="UP001050975"/>
    </source>
</evidence>
<name>A0AAV3XEN9_9CYAN</name>
<reference evidence="1" key="1">
    <citation type="submission" date="2019-10" db="EMBL/GenBank/DDBJ databases">
        <title>Draft genome sequece of Microseira wollei NIES-4236.</title>
        <authorList>
            <person name="Yamaguchi H."/>
            <person name="Suzuki S."/>
            <person name="Kawachi M."/>
        </authorList>
    </citation>
    <scope>NUCLEOTIDE SEQUENCE</scope>
    <source>
        <strain evidence="1">NIES-4236</strain>
    </source>
</reference>
<dbReference type="EMBL" id="BLAY01000100">
    <property type="protein sequence ID" value="GET40819.1"/>
    <property type="molecule type" value="Genomic_DNA"/>
</dbReference>
<dbReference type="AlphaFoldDB" id="A0AAV3XEN9"/>
<sequence length="41" mass="5084">MITYEFKAKGKIEQYRKIDEAIRAFQFIRNKAIRFWMDNRG</sequence>
<comment type="caution">
    <text evidence="1">The sequence shown here is derived from an EMBL/GenBank/DDBJ whole genome shotgun (WGS) entry which is preliminary data.</text>
</comment>
<evidence type="ECO:0000313" key="1">
    <source>
        <dbReference type="EMBL" id="GET40819.1"/>
    </source>
</evidence>
<dbReference type="Proteomes" id="UP001050975">
    <property type="component" value="Unassembled WGS sequence"/>
</dbReference>